<dbReference type="HOGENOM" id="CLU_045533_0_0_6"/>
<dbReference type="eggNOG" id="COG1133">
    <property type="taxonomic scope" value="Bacteria"/>
</dbReference>
<dbReference type="Pfam" id="PF05992">
    <property type="entry name" value="SbmA_BacA"/>
    <property type="match status" value="1"/>
</dbReference>
<dbReference type="Proteomes" id="UP000023785">
    <property type="component" value="Unassembled WGS sequence"/>
</dbReference>
<dbReference type="PANTHER" id="PTHR11384">
    <property type="entry name" value="ATP-BINDING CASSETTE, SUB-FAMILY D MEMBER"/>
    <property type="match status" value="1"/>
</dbReference>
<feature type="transmembrane region" description="Helical" evidence="5">
    <location>
        <begin position="60"/>
        <end position="79"/>
    </location>
</feature>
<feature type="transmembrane region" description="Helical" evidence="5">
    <location>
        <begin position="334"/>
        <end position="355"/>
    </location>
</feature>
<feature type="transmembrane region" description="Helical" evidence="5">
    <location>
        <begin position="137"/>
        <end position="161"/>
    </location>
</feature>
<dbReference type="STRING" id="1392540.P256_00783"/>
<organism evidence="6 7">
    <name type="scientific">Acinetobacter nectaris CIP 110549</name>
    <dbReference type="NCBI Taxonomy" id="1392540"/>
    <lineage>
        <taxon>Bacteria</taxon>
        <taxon>Pseudomonadati</taxon>
        <taxon>Pseudomonadota</taxon>
        <taxon>Gammaproteobacteria</taxon>
        <taxon>Moraxellales</taxon>
        <taxon>Moraxellaceae</taxon>
        <taxon>Acinetobacter</taxon>
    </lineage>
</organism>
<keyword evidence="3 5" id="KW-1133">Transmembrane helix</keyword>
<dbReference type="GO" id="GO:0015833">
    <property type="term" value="P:peptide transport"/>
    <property type="evidence" value="ECO:0007669"/>
    <property type="project" value="InterPro"/>
</dbReference>
<dbReference type="EMBL" id="AYER01000003">
    <property type="protein sequence ID" value="ESK40336.1"/>
    <property type="molecule type" value="Genomic_DNA"/>
</dbReference>
<feature type="transmembrane region" description="Helical" evidence="5">
    <location>
        <begin position="247"/>
        <end position="266"/>
    </location>
</feature>
<proteinExistence type="predicted"/>
<dbReference type="GO" id="GO:1904680">
    <property type="term" value="F:peptide transmembrane transporter activity"/>
    <property type="evidence" value="ECO:0007669"/>
    <property type="project" value="InterPro"/>
</dbReference>
<feature type="transmembrane region" description="Helical" evidence="5">
    <location>
        <begin position="91"/>
        <end position="112"/>
    </location>
</feature>
<evidence type="ECO:0000256" key="5">
    <source>
        <dbReference type="SAM" id="Phobius"/>
    </source>
</evidence>
<evidence type="ECO:0000256" key="3">
    <source>
        <dbReference type="ARBA" id="ARBA00022989"/>
    </source>
</evidence>
<accession>V2TQN0</accession>
<dbReference type="InterPro" id="IPR009248">
    <property type="entry name" value="SbmA_BacA"/>
</dbReference>
<evidence type="ECO:0008006" key="8">
    <source>
        <dbReference type="Google" id="ProtNLM"/>
    </source>
</evidence>
<reference evidence="6 7" key="1">
    <citation type="submission" date="2013-10" db="EMBL/GenBank/DDBJ databases">
        <title>The Genome Sequence of Acinetobacter nectaris CIP 110549.</title>
        <authorList>
            <consortium name="The Broad Institute Genomics Platform"/>
            <consortium name="The Broad Institute Genome Sequencing Center for Infectious Disease"/>
            <person name="Cerqueira G."/>
            <person name="Feldgarden M."/>
            <person name="Courvalin P."/>
            <person name="Grillot-Courvalin C."/>
            <person name="Clermont D."/>
            <person name="Rocha E."/>
            <person name="Yoon E.-J."/>
            <person name="Nemec A."/>
            <person name="Young S.K."/>
            <person name="Zeng Q."/>
            <person name="Gargeya S."/>
            <person name="Fitzgerald M."/>
            <person name="Abouelleil A."/>
            <person name="Alvarado L."/>
            <person name="Berlin A.M."/>
            <person name="Chapman S.B."/>
            <person name="Gainer-Dewar J."/>
            <person name="Goldberg J."/>
            <person name="Gnerre S."/>
            <person name="Griggs A."/>
            <person name="Gujja S."/>
            <person name="Hansen M."/>
            <person name="Howarth C."/>
            <person name="Imamovic A."/>
            <person name="Ireland A."/>
            <person name="Larimer J."/>
            <person name="McCowan C."/>
            <person name="Murphy C."/>
            <person name="Pearson M."/>
            <person name="Poon T.W."/>
            <person name="Priest M."/>
            <person name="Roberts A."/>
            <person name="Saif S."/>
            <person name="Shea T."/>
            <person name="Sykes S."/>
            <person name="Wortman J."/>
            <person name="Nusbaum C."/>
            <person name="Birren B."/>
        </authorList>
    </citation>
    <scope>NUCLEOTIDE SEQUENCE [LARGE SCALE GENOMIC DNA]</scope>
    <source>
        <strain evidence="6 7">CIP 110549</strain>
    </source>
</reference>
<dbReference type="OrthoDB" id="8233587at2"/>
<evidence type="ECO:0000256" key="2">
    <source>
        <dbReference type="ARBA" id="ARBA00022692"/>
    </source>
</evidence>
<keyword evidence="7" id="KW-1185">Reference proteome</keyword>
<keyword evidence="2 5" id="KW-0812">Transmembrane</keyword>
<gene>
    <name evidence="6" type="ORF">P256_00783</name>
</gene>
<evidence type="ECO:0000256" key="1">
    <source>
        <dbReference type="ARBA" id="ARBA00022448"/>
    </source>
</evidence>
<dbReference type="GO" id="GO:0005886">
    <property type="term" value="C:plasma membrane"/>
    <property type="evidence" value="ECO:0007669"/>
    <property type="project" value="TreeGrafter"/>
</dbReference>
<keyword evidence="4 5" id="KW-0472">Membrane</keyword>
<dbReference type="InterPro" id="IPR050835">
    <property type="entry name" value="ABC_transporter_sub-D"/>
</dbReference>
<dbReference type="PANTHER" id="PTHR11384:SF59">
    <property type="entry name" value="LYSOSOMAL COBALAMIN TRANSPORTER ABCD4"/>
    <property type="match status" value="1"/>
</dbReference>
<feature type="transmembrane region" description="Helical" evidence="5">
    <location>
        <begin position="208"/>
        <end position="227"/>
    </location>
</feature>
<dbReference type="RefSeq" id="WP_023272370.1">
    <property type="nucleotide sequence ID" value="NZ_KI530712.1"/>
</dbReference>
<dbReference type="AlphaFoldDB" id="V2TQN0"/>
<evidence type="ECO:0000256" key="4">
    <source>
        <dbReference type="ARBA" id="ARBA00023136"/>
    </source>
</evidence>
<keyword evidence="1" id="KW-0813">Transport</keyword>
<evidence type="ECO:0000313" key="6">
    <source>
        <dbReference type="EMBL" id="ESK40336.1"/>
    </source>
</evidence>
<name>V2TQN0_9GAMM</name>
<dbReference type="PATRIC" id="fig|1392540.3.peg.761"/>
<feature type="transmembrane region" description="Helical" evidence="5">
    <location>
        <begin position="12"/>
        <end position="40"/>
    </location>
</feature>
<evidence type="ECO:0000313" key="7">
    <source>
        <dbReference type="Proteomes" id="UP000023785"/>
    </source>
</evidence>
<protein>
    <recommendedName>
        <fullName evidence="8">ABC transmembrane type-1 domain-containing protein</fullName>
    </recommendedName>
</protein>
<sequence>MFKSFFPAPIQFFISFVIWSLTSSFIWILGGKSWAVYIGFPKNYFIEKSSVGVSRFIDLMYIWSYIWYFASVLIFFIFWKIFSHHKWNKWSILGSAFILFNIWLGVQISIAVNEWYGPFWDLVQSILLNKGGDISKLYHGILIFLYIAMFSVTLNVINSFFISHYIFRWRTAMNEYYVLHWKKLRHIEGASQRVQEDTMRFATIMEDLGVKFIKSLMTLIAFTPILIELSKSVPTLPFVGSVPHSLVWASIVWSIFGTLLLMFTGMKLPGLEFNNQRVEASYRKELVYGEDDPNRAKPLTLESLFKEVRYNYFKLYFHYSYFNMVSSWYVQLDIIFNLIILFPSISAGIMTLGLINQIRNVFDEVSTSFQYLVNSWKVIIELLSIKKRLKLFESII</sequence>
<dbReference type="NCBIfam" id="NF008306">
    <property type="entry name" value="PRK11098.1"/>
    <property type="match status" value="1"/>
</dbReference>
<comment type="caution">
    <text evidence="6">The sequence shown here is derived from an EMBL/GenBank/DDBJ whole genome shotgun (WGS) entry which is preliminary data.</text>
</comment>